<dbReference type="Pfam" id="PF13229">
    <property type="entry name" value="Beta_helix"/>
    <property type="match status" value="1"/>
</dbReference>
<gene>
    <name evidence="2" type="ORF">CN689_14285</name>
</gene>
<dbReference type="InterPro" id="IPR012334">
    <property type="entry name" value="Pectin_lyas_fold"/>
</dbReference>
<evidence type="ECO:0000313" key="2">
    <source>
        <dbReference type="EMBL" id="PEJ32294.1"/>
    </source>
</evidence>
<accession>A0AAX0S4Y5</accession>
<dbReference type="EMBL" id="NUEQ01000025">
    <property type="protein sequence ID" value="PEJ32294.1"/>
    <property type="molecule type" value="Genomic_DNA"/>
</dbReference>
<feature type="domain" description="Right handed beta helix" evidence="1">
    <location>
        <begin position="9"/>
        <end position="139"/>
    </location>
</feature>
<protein>
    <recommendedName>
        <fullName evidence="1">Right handed beta helix domain-containing protein</fullName>
    </recommendedName>
</protein>
<comment type="caution">
    <text evidence="2">The sequence shown here is derived from an EMBL/GenBank/DDBJ whole genome shotgun (WGS) entry which is preliminary data.</text>
</comment>
<organism evidence="2 3">
    <name type="scientific">Peribacillus butanolivorans</name>
    <dbReference type="NCBI Taxonomy" id="421767"/>
    <lineage>
        <taxon>Bacteria</taxon>
        <taxon>Bacillati</taxon>
        <taxon>Bacillota</taxon>
        <taxon>Bacilli</taxon>
        <taxon>Bacillales</taxon>
        <taxon>Bacillaceae</taxon>
        <taxon>Peribacillus</taxon>
    </lineage>
</organism>
<dbReference type="SUPFAM" id="SSF51126">
    <property type="entry name" value="Pectin lyase-like"/>
    <property type="match status" value="2"/>
</dbReference>
<dbReference type="InterPro" id="IPR039448">
    <property type="entry name" value="Beta_helix"/>
</dbReference>
<name>A0AAX0S4Y5_9BACI</name>
<evidence type="ECO:0000259" key="1">
    <source>
        <dbReference type="Pfam" id="PF13229"/>
    </source>
</evidence>
<dbReference type="InterPro" id="IPR011050">
    <property type="entry name" value="Pectin_lyase_fold/virulence"/>
</dbReference>
<dbReference type="SMART" id="SM00710">
    <property type="entry name" value="PbH1"/>
    <property type="match status" value="8"/>
</dbReference>
<sequence>MDLNAMDNMLIDNCRFLGYKDGTVAGDAWYPRDYAEAIQISNITPAGFTGVGKFDGSPCKNVTVRNCYFGASGTPGTQAWPVGAGNHGAVHDQYVNNIRVVGCTFDGMTNAGVRSFKFKDFYVLDNKFKDCSRSISCSNPDGKGTSSERYDVATNTFIQTGLPQSSKNIIIRGNIFEDSKLSDIYAKGWVKDSTLAKVEGILIEGNLSKRTIAGYTTNGNIDLYLCDGVTIRGFSCNNVRRAVYAERIANLEIDGLRVENAQLEGIYIIDSEDTFKGQGHSAKINIRNSFIKNSPYNGISITNTDVFSFTNNRLENVGTLEDNMRQGFYIGTGAKNGELDRNVVKMAIGNQVKYGATIHVQAENVRVGSNDFEGKTSPVSIAGATNWMGHYTYSPDGKRYKVTVSNAGVPTYTAG</sequence>
<dbReference type="Gene3D" id="2.160.20.10">
    <property type="entry name" value="Single-stranded right-handed beta-helix, Pectin lyase-like"/>
    <property type="match status" value="2"/>
</dbReference>
<dbReference type="Proteomes" id="UP000220106">
    <property type="component" value="Unassembled WGS sequence"/>
</dbReference>
<dbReference type="RefSeq" id="WP_098176367.1">
    <property type="nucleotide sequence ID" value="NZ_NUEQ01000025.1"/>
</dbReference>
<evidence type="ECO:0000313" key="3">
    <source>
        <dbReference type="Proteomes" id="UP000220106"/>
    </source>
</evidence>
<reference evidence="2 3" key="1">
    <citation type="submission" date="2017-09" db="EMBL/GenBank/DDBJ databases">
        <title>Large-scale bioinformatics analysis of Bacillus genomes uncovers conserved roles of natural products in bacterial physiology.</title>
        <authorList>
            <consortium name="Agbiome Team Llc"/>
            <person name="Bleich R.M."/>
            <person name="Kirk G.J."/>
            <person name="Santa Maria K.C."/>
            <person name="Allen S.E."/>
            <person name="Farag S."/>
            <person name="Shank E.A."/>
            <person name="Bowers A."/>
        </authorList>
    </citation>
    <scope>NUCLEOTIDE SEQUENCE [LARGE SCALE GENOMIC DNA]</scope>
    <source>
        <strain evidence="2 3">AFS003229</strain>
    </source>
</reference>
<dbReference type="InterPro" id="IPR006626">
    <property type="entry name" value="PbH1"/>
</dbReference>
<proteinExistence type="predicted"/>
<dbReference type="AlphaFoldDB" id="A0AAX0S4Y5"/>